<reference evidence="2" key="1">
    <citation type="submission" date="2011-07" db="EMBL/GenBank/DDBJ databases">
        <title>Divergent evolution of antigenic variation in African trypanosomes.</title>
        <authorList>
            <person name="Jackson A.P."/>
            <person name="Berry A."/>
            <person name="Allison H.C."/>
            <person name="Burton P."/>
            <person name="Anderson J."/>
            <person name="Aslett M."/>
            <person name="Brown R."/>
            <person name="Corton N."/>
            <person name="Harris D."/>
            <person name="Hauser H."/>
            <person name="Gamble J."/>
            <person name="Gilderthorp R."/>
            <person name="McQuillan J."/>
            <person name="Quail M.A."/>
            <person name="Sanders M."/>
            <person name="Van Tonder A."/>
            <person name="Ginger M.L."/>
            <person name="Donelson J.E."/>
            <person name="Field M.C."/>
            <person name="Barry J.D."/>
            <person name="Berriman M."/>
            <person name="Hertz-Fowler C."/>
        </authorList>
    </citation>
    <scope>NUCLEOTIDE SEQUENCE [LARGE SCALE GENOMIC DNA]</scope>
    <source>
        <strain evidence="2">IL3000</strain>
    </source>
</reference>
<evidence type="ECO:0000313" key="1">
    <source>
        <dbReference type="EMBL" id="CCD16988.1"/>
    </source>
</evidence>
<organism evidence="1 2">
    <name type="scientific">Trypanosoma congolense (strain IL3000)</name>
    <dbReference type="NCBI Taxonomy" id="1068625"/>
    <lineage>
        <taxon>Eukaryota</taxon>
        <taxon>Discoba</taxon>
        <taxon>Euglenozoa</taxon>
        <taxon>Kinetoplastea</taxon>
        <taxon>Metakinetoplastina</taxon>
        <taxon>Trypanosomatida</taxon>
        <taxon>Trypanosomatidae</taxon>
        <taxon>Trypanosoma</taxon>
        <taxon>Nannomonas</taxon>
    </lineage>
</organism>
<gene>
    <name evidence="1" type="ORF">TCIL3000_0_18570</name>
</gene>
<dbReference type="VEuPathDB" id="TriTrypDB:TcIL3000_0_18570"/>
<dbReference type="EMBL" id="CAEQ01002526">
    <property type="protein sequence ID" value="CCD16988.1"/>
    <property type="molecule type" value="Genomic_DNA"/>
</dbReference>
<dbReference type="Proteomes" id="UP000000702">
    <property type="component" value="Unassembled WGS sequence"/>
</dbReference>
<dbReference type="AlphaFoldDB" id="F9WI43"/>
<protein>
    <submittedName>
        <fullName evidence="1">WGS project CAEQ00000000 data, annotated contig 730</fullName>
    </submittedName>
</protein>
<reference evidence="1 2" key="2">
    <citation type="journal article" date="2012" name="Proc. Natl. Acad. Sci. U.S.A.">
        <title>Antigenic diversity is generated by distinct evolutionary mechanisms in African trypanosome species.</title>
        <authorList>
            <person name="Jackson A.P."/>
            <person name="Berry A."/>
            <person name="Aslett M."/>
            <person name="Allison H.C."/>
            <person name="Burton P."/>
            <person name="Vavrova-Anderson J."/>
            <person name="Brown R."/>
            <person name="Browne H."/>
            <person name="Corton N."/>
            <person name="Hauser H."/>
            <person name="Gamble J."/>
            <person name="Gilderthorp R."/>
            <person name="Marcello L."/>
            <person name="McQuillan J."/>
            <person name="Otto T.D."/>
            <person name="Quail M.A."/>
            <person name="Sanders M.J."/>
            <person name="van Tonder A."/>
            <person name="Ginger M.L."/>
            <person name="Field M.C."/>
            <person name="Barry J.D."/>
            <person name="Hertz-Fowler C."/>
            <person name="Berriman M."/>
        </authorList>
    </citation>
    <scope>NUCLEOTIDE SEQUENCE [LARGE SCALE GENOMIC DNA]</scope>
    <source>
        <strain evidence="1 2">IL3000</strain>
    </source>
</reference>
<name>F9WI43_TRYCI</name>
<comment type="caution">
    <text evidence="1">The sequence shown here is derived from an EMBL/GenBank/DDBJ whole genome shotgun (WGS) entry which is preliminary data.</text>
</comment>
<proteinExistence type="predicted"/>
<sequence>MFATRIPQSRTIDFQNKTASKERENNNNIKTQRRITIARELSKSKCKNRKRRWCPRRGLHTSVHKHKEPQECHPHKQTWHCELCFSACIAKGLGGGIPTRSFIAGASAGPVAFTHKNCSWHVSPLFASPGWRCDSQTWEDAAPPHNSVATTTTVWLQLGQKLSRKLSDHTWVPELKSPFTRGRNSSFSNGKFPFLKKKGKKKHPALRFCMHTDF</sequence>
<accession>F9WI43</accession>
<keyword evidence="2" id="KW-1185">Reference proteome</keyword>
<evidence type="ECO:0000313" key="2">
    <source>
        <dbReference type="Proteomes" id="UP000000702"/>
    </source>
</evidence>